<dbReference type="OrthoDB" id="5870827at2759"/>
<sequence>MSKEGGRSYPSKNSAEGRYPYPIKSSAEGPYPLRRGEDGAAKSYPGKRVYPTSRSSEGVRYASIRRKSSAVVDERQWTLKTKLRPFLRATLFINIMILLCLVFFWIFYAVGKKSEHLEFQIRKTPHTIGFDNVAVVTNSDNCNEVARVFLSQGLSMFAMAFSMQLCLMAYELHRSGLGGSSAYVHLDASNGECTTLSTFDATDRKLMKTVEPQSNKSEDGKTGWGAGECFKFRFGKPFDTVVDVAREIVTLRSLFKKIPAEEREPTIRLIKLYVFRVLTKSSSLRVVEEANKDELELLSVTRFANNKTGIRQLLEEALVAELDWKFLYTMMGKRLNPRCRYGTDMEEEIYRPDDLRRYYEKIESFEEKRKLDWNDSICISKDIGFGIPKGVVHQGNIISQNGSYFNSLWTNTLMILHYMESFYYNIMTKNLTSHYEYLRGLVSSRKEQVSGGGATSQERERRGNQWRGVGNKYQWASNMFVIVNRTSQSAFAYTGTLGSQFGSGAVSGLGPLNDLKEFQRRTLFSNRYEFATHRLYPMISMKENKIKFAYSNIGGSTLFSRALPRLFYVMTLGGLSVPLEKILVSPMAFPRMSDDSAEWEGSTYKGKVFLDGIDFLLNIPVIQQQRVDRSQPDESVAIEIRGNRVFATHADASKDISFIPTGI</sequence>
<keyword evidence="2" id="KW-0812">Transmembrane</keyword>
<proteinExistence type="predicted"/>
<feature type="region of interest" description="Disordered" evidence="1">
    <location>
        <begin position="1"/>
        <end position="53"/>
    </location>
</feature>
<feature type="transmembrane region" description="Helical" evidence="2">
    <location>
        <begin position="86"/>
        <end position="108"/>
    </location>
</feature>
<evidence type="ECO:0000256" key="1">
    <source>
        <dbReference type="SAM" id="MobiDB-lite"/>
    </source>
</evidence>
<protein>
    <submittedName>
        <fullName evidence="4">Uncharacterized protein</fullName>
    </submittedName>
</protein>
<reference evidence="4" key="1">
    <citation type="submission" date="2020-12" db="UniProtKB">
        <authorList>
            <consortium name="WormBaseParasite"/>
        </authorList>
    </citation>
    <scope>IDENTIFICATION</scope>
    <source>
        <strain evidence="4">MHco3</strain>
    </source>
</reference>
<evidence type="ECO:0000313" key="3">
    <source>
        <dbReference type="Proteomes" id="UP000025227"/>
    </source>
</evidence>
<dbReference type="Proteomes" id="UP000025227">
    <property type="component" value="Unplaced"/>
</dbReference>
<evidence type="ECO:0000313" key="4">
    <source>
        <dbReference type="WBParaSite" id="HCON_00154260-00001"/>
    </source>
</evidence>
<dbReference type="WBParaSite" id="HCON_00154260-00001">
    <property type="protein sequence ID" value="HCON_00154260-00001"/>
    <property type="gene ID" value="HCON_00154260"/>
</dbReference>
<evidence type="ECO:0000256" key="2">
    <source>
        <dbReference type="SAM" id="Phobius"/>
    </source>
</evidence>
<organism evidence="3 4">
    <name type="scientific">Haemonchus contortus</name>
    <name type="common">Barber pole worm</name>
    <dbReference type="NCBI Taxonomy" id="6289"/>
    <lineage>
        <taxon>Eukaryota</taxon>
        <taxon>Metazoa</taxon>
        <taxon>Ecdysozoa</taxon>
        <taxon>Nematoda</taxon>
        <taxon>Chromadorea</taxon>
        <taxon>Rhabditida</taxon>
        <taxon>Rhabditina</taxon>
        <taxon>Rhabditomorpha</taxon>
        <taxon>Strongyloidea</taxon>
        <taxon>Trichostrongylidae</taxon>
        <taxon>Haemonchus</taxon>
    </lineage>
</organism>
<keyword evidence="2" id="KW-0472">Membrane</keyword>
<name>A0A7I4YWK0_HAECO</name>
<keyword evidence="2" id="KW-1133">Transmembrane helix</keyword>
<accession>A0A7I4YWK0</accession>
<keyword evidence="3" id="KW-1185">Reference proteome</keyword>
<dbReference type="AlphaFoldDB" id="A0A7I4YWK0"/>